<gene>
    <name evidence="3" type="ORF">EJ357_42240</name>
</gene>
<sequence>MSMEMNRRAVLRTAAGVAGAASLSPLLAACGGSGSGAGKGGTSSKKGLAAALPAYVPSTVGKPDIASVRFPNGAVTEPGYLTFPAEPVVTVKKIPRFMNGQAQTGGLVGRHLADLTPYLSGDNAKEYPHLAAIPSSGWMSGAWENKLYGIPSSRSIWPRACSPARSRARDAHDAAHHRTPPRAPGQARLEFGFGGHDLLTRSRSARTG</sequence>
<dbReference type="PROSITE" id="PS51257">
    <property type="entry name" value="PROKAR_LIPOPROTEIN"/>
    <property type="match status" value="1"/>
</dbReference>
<feature type="signal peptide" evidence="2">
    <location>
        <begin position="1"/>
        <end position="28"/>
    </location>
</feature>
<organism evidence="3 4">
    <name type="scientific">Streptomyces cyaneochromogenes</name>
    <dbReference type="NCBI Taxonomy" id="2496836"/>
    <lineage>
        <taxon>Bacteria</taxon>
        <taxon>Bacillati</taxon>
        <taxon>Actinomycetota</taxon>
        <taxon>Actinomycetes</taxon>
        <taxon>Kitasatosporales</taxon>
        <taxon>Streptomycetaceae</taxon>
        <taxon>Streptomyces</taxon>
    </lineage>
</organism>
<feature type="chain" id="PRO_5039684772" description="DUF839 domain-containing protein" evidence="2">
    <location>
        <begin position="29"/>
        <end position="208"/>
    </location>
</feature>
<dbReference type="AlphaFoldDB" id="A0A3Q9EU51"/>
<evidence type="ECO:0000256" key="2">
    <source>
        <dbReference type="SAM" id="SignalP"/>
    </source>
</evidence>
<evidence type="ECO:0000256" key="1">
    <source>
        <dbReference type="SAM" id="MobiDB-lite"/>
    </source>
</evidence>
<evidence type="ECO:0008006" key="5">
    <source>
        <dbReference type="Google" id="ProtNLM"/>
    </source>
</evidence>
<feature type="region of interest" description="Disordered" evidence="1">
    <location>
        <begin position="167"/>
        <end position="190"/>
    </location>
</feature>
<dbReference type="PROSITE" id="PS51318">
    <property type="entry name" value="TAT"/>
    <property type="match status" value="1"/>
</dbReference>
<dbReference type="EMBL" id="CP034539">
    <property type="protein sequence ID" value="AZQ39248.1"/>
    <property type="molecule type" value="Genomic_DNA"/>
</dbReference>
<dbReference type="Proteomes" id="UP000280298">
    <property type="component" value="Chromosome"/>
</dbReference>
<proteinExistence type="predicted"/>
<accession>A0A3Q9EU51</accession>
<keyword evidence="2" id="KW-0732">Signal</keyword>
<reference evidence="3 4" key="1">
    <citation type="journal article" date="2019" name="Int. J. Syst. Evol. Microbiol.">
        <title>Streptomyces cyaneochromogenes sp. nov., a blue pigment-producing actinomycete from manganese-contaminated soil.</title>
        <authorList>
            <person name="Tang X."/>
            <person name="Zhao J."/>
            <person name="Li K."/>
            <person name="Chen Z."/>
            <person name="Sun Y."/>
            <person name="Gao J."/>
        </authorList>
    </citation>
    <scope>NUCLEOTIDE SEQUENCE [LARGE SCALE GENOMIC DNA]</scope>
    <source>
        <strain evidence="3 4">MK-45</strain>
    </source>
</reference>
<keyword evidence="4" id="KW-1185">Reference proteome</keyword>
<evidence type="ECO:0000313" key="3">
    <source>
        <dbReference type="EMBL" id="AZQ39248.1"/>
    </source>
</evidence>
<dbReference type="RefSeq" id="WP_126397337.1">
    <property type="nucleotide sequence ID" value="NZ_CP034539.1"/>
</dbReference>
<dbReference type="KEGG" id="scya:EJ357_42240"/>
<feature type="compositionally biased region" description="Basic and acidic residues" evidence="1">
    <location>
        <begin position="167"/>
        <end position="176"/>
    </location>
</feature>
<evidence type="ECO:0000313" key="4">
    <source>
        <dbReference type="Proteomes" id="UP000280298"/>
    </source>
</evidence>
<name>A0A3Q9EU51_9ACTN</name>
<dbReference type="InterPro" id="IPR006311">
    <property type="entry name" value="TAT_signal"/>
</dbReference>
<dbReference type="OrthoDB" id="2513152at2"/>
<protein>
    <recommendedName>
        <fullName evidence="5">DUF839 domain-containing protein</fullName>
    </recommendedName>
</protein>